<dbReference type="InterPro" id="IPR000477">
    <property type="entry name" value="RT_dom"/>
</dbReference>
<dbReference type="SUPFAM" id="SSF56672">
    <property type="entry name" value="DNA/RNA polymerases"/>
    <property type="match status" value="1"/>
</dbReference>
<dbReference type="AlphaFoldDB" id="Q868S6"/>
<dbReference type="CDD" id="cd01650">
    <property type="entry name" value="RT_nLTR_like"/>
    <property type="match status" value="1"/>
</dbReference>
<sequence length="1049" mass="116661">MEVAQINLNHCEEAQALLSQVMVEEIGDIAIVSEPYSAPTGSSSWVADKTGNAAIWVTGTIQRVVSNTFEGFCIAEVNGVFFCSCYAPPSWELERFHVMLDNLVAELDGHRPLVIAGDFNAWAVEWGSKRTNSRGDAVLESFARLGVTLGNAGTTPTFNRNKRTSIVDITFCSTTLSERLNWRVSDALTLSDHNVVRYAIIQGHRLTSSSAHGSRVGGRGWKTESFNEDFFKELLAFGDFGEAVSASQIVIALTKASDGAMPRRKPPNGATSRRQPVYWWNASIKIQRAECVAARRKMQRERCPEVKQQLRIVYIAARSELQRAIKASKRQHFLKLCDEIARKPWGLAFNTLMNKVKSSEPVEQCPVKLKSIIETLFPTHPTINTPETDPVPITRQEIINLANRLKCGNAPGIDGIPNMAIKAAMLAYPDVFKKRAPPNLSPTINTPETDPVPITRQEIINLANRLKCGKAPGIDGIPNMAIKAAMLAYPDVFKNVLMNTLTTGQFPSMWKIQKLVLIPKPGKPPGHPSAFRPLGLVDNLAKVQEMVILDRLTKYTEGPHGLSDRQFGFRKKRSTVDAILAVLEKGIAAFQRKRCGARYCALITIDVKNAFNSASWEEIAAAVERMKIPPHLCRLSRNYLDGRVLQYDTAEGVKTNAIPAGVPQGSVLGLTLWNVIYDGVLTLALPHGVEITGFADDIAITVSAVSIEEVEMLATDAVGRIDRSMRDAKLVIAHAKTEFIVISSHKVHQKASIMAGTVQVESTRSLKYLGVVIDDRLKFKSHLEEACKKVMKAINALAAFTPNIGGPCSSIRRLHANCAISVLRYGAPVWAHILKEKQHQNTVNKVHRKLAMRVTSAYRTISYEAVCVIASMMPLCITLEEDSKNFRKSRAGESFTETAKKASRQASMRQWQNEWSNSLNGRWTYLLIPDVGAWLDRKHGDVDYFVTQVLSGHGCFRSYLHRFNRASSSRCPACKDEDETVDHVMFHCPRFAEERLQLNESCRVEVGCSNLVQVMLQHTDSWEAAATTMRLILTKLHQKWKQDQQLGDI</sequence>
<dbReference type="Gene3D" id="3.60.10.10">
    <property type="entry name" value="Endonuclease/exonuclease/phosphatase"/>
    <property type="match status" value="1"/>
</dbReference>
<reference evidence="2" key="1">
    <citation type="journal article" date="2003" name="Mol. Biol. Evol.">
        <title>Evolution of target specificity in R1 clade non-LTR retrotransposons.</title>
        <authorList>
            <person name="Kojima K.K."/>
            <person name="Fujiwara H."/>
        </authorList>
    </citation>
    <scope>NUCLEOTIDE SEQUENCE</scope>
</reference>
<dbReference type="PROSITE" id="PS50878">
    <property type="entry name" value="RT_POL"/>
    <property type="match status" value="1"/>
</dbReference>
<protein>
    <submittedName>
        <fullName evidence="2">Reverse transcriptase</fullName>
    </submittedName>
</protein>
<evidence type="ECO:0000259" key="1">
    <source>
        <dbReference type="PROSITE" id="PS50878"/>
    </source>
</evidence>
<keyword evidence="2" id="KW-0695">RNA-directed DNA polymerase</keyword>
<dbReference type="Pfam" id="PF00078">
    <property type="entry name" value="RVT_1"/>
    <property type="match status" value="1"/>
</dbReference>
<keyword evidence="2" id="KW-0548">Nucleotidyltransferase</keyword>
<accession>Q868S6</accession>
<organism evidence="2">
    <name type="scientific">Anopheles gambiae</name>
    <name type="common">African malaria mosquito</name>
    <dbReference type="NCBI Taxonomy" id="7165"/>
    <lineage>
        <taxon>Eukaryota</taxon>
        <taxon>Metazoa</taxon>
        <taxon>Ecdysozoa</taxon>
        <taxon>Arthropoda</taxon>
        <taxon>Hexapoda</taxon>
        <taxon>Insecta</taxon>
        <taxon>Pterygota</taxon>
        <taxon>Neoptera</taxon>
        <taxon>Endopterygota</taxon>
        <taxon>Diptera</taxon>
        <taxon>Nematocera</taxon>
        <taxon>Culicoidea</taxon>
        <taxon>Culicidae</taxon>
        <taxon>Anophelinae</taxon>
        <taxon>Anopheles</taxon>
    </lineage>
</organism>
<dbReference type="InterPro" id="IPR043502">
    <property type="entry name" value="DNA/RNA_pol_sf"/>
</dbReference>
<dbReference type="GO" id="GO:0003964">
    <property type="term" value="F:RNA-directed DNA polymerase activity"/>
    <property type="evidence" value="ECO:0007669"/>
    <property type="project" value="UniProtKB-KW"/>
</dbReference>
<dbReference type="PANTHER" id="PTHR19446">
    <property type="entry name" value="REVERSE TRANSCRIPTASES"/>
    <property type="match status" value="1"/>
</dbReference>
<dbReference type="Pfam" id="PF14529">
    <property type="entry name" value="Exo_endo_phos_2"/>
    <property type="match status" value="1"/>
</dbReference>
<proteinExistence type="predicted"/>
<dbReference type="CDD" id="cd09077">
    <property type="entry name" value="R1-I-EN"/>
    <property type="match status" value="1"/>
</dbReference>
<dbReference type="SUPFAM" id="SSF56219">
    <property type="entry name" value="DNase I-like"/>
    <property type="match status" value="1"/>
</dbReference>
<dbReference type="InterPro" id="IPR005135">
    <property type="entry name" value="Endo/exonuclease/phosphatase"/>
</dbReference>
<feature type="domain" description="Reverse transcriptase" evidence="1">
    <location>
        <begin position="499"/>
        <end position="773"/>
    </location>
</feature>
<name>Q868S6_ANOGA</name>
<dbReference type="InterPro" id="IPR036691">
    <property type="entry name" value="Endo/exonu/phosph_ase_sf"/>
</dbReference>
<dbReference type="VEuPathDB" id="VectorBase:AGAMI1_010439"/>
<dbReference type="EMBL" id="AB090814">
    <property type="protein sequence ID" value="BAC57904.1"/>
    <property type="molecule type" value="Genomic_DNA"/>
</dbReference>
<keyword evidence="2" id="KW-0808">Transferase</keyword>
<evidence type="ECO:0000313" key="2">
    <source>
        <dbReference type="EMBL" id="BAC57904.1"/>
    </source>
</evidence>